<dbReference type="RefSeq" id="WP_166177079.1">
    <property type="nucleotide sequence ID" value="NZ_CP045119.1"/>
</dbReference>
<feature type="compositionally biased region" description="Basic and acidic residues" evidence="1">
    <location>
        <begin position="104"/>
        <end position="120"/>
    </location>
</feature>
<reference evidence="2 3" key="1">
    <citation type="submission" date="2019-10" db="EMBL/GenBank/DDBJ databases">
        <title>Rubrobacter sp nov SCSIO 52090 isolated from a deep-sea sediment in the South China Sea.</title>
        <authorList>
            <person name="Chen R.W."/>
        </authorList>
    </citation>
    <scope>NUCLEOTIDE SEQUENCE [LARGE SCALE GENOMIC DNA]</scope>
    <source>
        <strain evidence="2 3">SCSIO 52909</strain>
    </source>
</reference>
<sequence length="168" mass="18871">MNDEKINGGMELLAGATRESWRAIADAAVLQQEQAARLTLGWIDESIGMLKGQAETNARLTRTLTEQSEKQAEALHTLARETTGALTDLLFAPISGEEPGATEGDIRQAKERTNGQHLPIEDYDRLSVEEVSRRLEELDAREKEELKTYERTHKNRPALIERFERSLG</sequence>
<evidence type="ECO:0000256" key="1">
    <source>
        <dbReference type="SAM" id="MobiDB-lite"/>
    </source>
</evidence>
<dbReference type="EMBL" id="CP045119">
    <property type="protein sequence ID" value="QIN83614.1"/>
    <property type="molecule type" value="Genomic_DNA"/>
</dbReference>
<accession>A0A6G8QAU1</accession>
<evidence type="ECO:0000313" key="2">
    <source>
        <dbReference type="EMBL" id="QIN83614.1"/>
    </source>
</evidence>
<feature type="region of interest" description="Disordered" evidence="1">
    <location>
        <begin position="94"/>
        <end position="120"/>
    </location>
</feature>
<name>A0A6G8QAU1_9ACTN</name>
<organism evidence="2 3">
    <name type="scientific">Rubrobacter tropicus</name>
    <dbReference type="NCBI Taxonomy" id="2653851"/>
    <lineage>
        <taxon>Bacteria</taxon>
        <taxon>Bacillati</taxon>
        <taxon>Actinomycetota</taxon>
        <taxon>Rubrobacteria</taxon>
        <taxon>Rubrobacterales</taxon>
        <taxon>Rubrobacteraceae</taxon>
        <taxon>Rubrobacter</taxon>
    </lineage>
</organism>
<evidence type="ECO:0000313" key="3">
    <source>
        <dbReference type="Proteomes" id="UP000501452"/>
    </source>
</evidence>
<proteinExistence type="predicted"/>
<keyword evidence="3" id="KW-1185">Reference proteome</keyword>
<dbReference type="AlphaFoldDB" id="A0A6G8QAU1"/>
<dbReference type="KEGG" id="rub:GBA63_13930"/>
<gene>
    <name evidence="2" type="ORF">GBA63_13930</name>
</gene>
<protein>
    <submittedName>
        <fullName evidence="2">Uncharacterized protein</fullName>
    </submittedName>
</protein>
<dbReference type="Proteomes" id="UP000501452">
    <property type="component" value="Chromosome"/>
</dbReference>